<feature type="binding site" evidence="5">
    <location>
        <position position="287"/>
    </location>
    <ligand>
        <name>a divalent metal cation</name>
        <dbReference type="ChEBI" id="CHEBI:60240"/>
        <label>1</label>
    </ligand>
</feature>
<dbReference type="GO" id="GO:0006508">
    <property type="term" value="P:proteolysis"/>
    <property type="evidence" value="ECO:0007669"/>
    <property type="project" value="UniProtKB-KW"/>
</dbReference>
<dbReference type="GO" id="GO:0046872">
    <property type="term" value="F:metal ion binding"/>
    <property type="evidence" value="ECO:0007669"/>
    <property type="project" value="UniProtKB-UniRule"/>
</dbReference>
<evidence type="ECO:0000256" key="3">
    <source>
        <dbReference type="ARBA" id="ARBA00022723"/>
    </source>
</evidence>
<dbReference type="EMBL" id="JAVRBK010000002">
    <property type="protein sequence ID" value="KAK5648860.1"/>
    <property type="molecule type" value="Genomic_DNA"/>
</dbReference>
<dbReference type="InterPro" id="IPR036005">
    <property type="entry name" value="Creatinase/aminopeptidase-like"/>
</dbReference>
<organism evidence="8 9">
    <name type="scientific">Pyrocoelia pectoralis</name>
    <dbReference type="NCBI Taxonomy" id="417401"/>
    <lineage>
        <taxon>Eukaryota</taxon>
        <taxon>Metazoa</taxon>
        <taxon>Ecdysozoa</taxon>
        <taxon>Arthropoda</taxon>
        <taxon>Hexapoda</taxon>
        <taxon>Insecta</taxon>
        <taxon>Pterygota</taxon>
        <taxon>Neoptera</taxon>
        <taxon>Endopterygota</taxon>
        <taxon>Coleoptera</taxon>
        <taxon>Polyphaga</taxon>
        <taxon>Elateriformia</taxon>
        <taxon>Elateroidea</taxon>
        <taxon>Lampyridae</taxon>
        <taxon>Lampyrinae</taxon>
        <taxon>Pyrocoelia</taxon>
    </lineage>
</organism>
<dbReference type="EC" id="3.4.11.18" evidence="6"/>
<gene>
    <name evidence="8" type="ORF">RI129_003752</name>
</gene>
<dbReference type="PROSITE" id="PS00680">
    <property type="entry name" value="MAP_1"/>
    <property type="match status" value="1"/>
</dbReference>
<comment type="caution">
    <text evidence="8">The sequence shown here is derived from an EMBL/GenBank/DDBJ whole genome shotgun (WGS) entry which is preliminary data.</text>
</comment>
<dbReference type="CDD" id="cd01086">
    <property type="entry name" value="MetAP1"/>
    <property type="match status" value="1"/>
</dbReference>
<dbReference type="InterPro" id="IPR002467">
    <property type="entry name" value="Pept_M24A_MAP1"/>
</dbReference>
<dbReference type="AlphaFoldDB" id="A0AAN7ZIW2"/>
<dbReference type="HAMAP" id="MF_01974">
    <property type="entry name" value="MetAP_1"/>
    <property type="match status" value="1"/>
</dbReference>
<feature type="binding site" evidence="5">
    <location>
        <position position="161"/>
    </location>
    <ligand>
        <name>a divalent metal cation</name>
        <dbReference type="ChEBI" id="CHEBI:60240"/>
        <label>1</label>
    </ligand>
</feature>
<evidence type="ECO:0000256" key="2">
    <source>
        <dbReference type="ARBA" id="ARBA00022670"/>
    </source>
</evidence>
<name>A0AAN7ZIW2_9COLE</name>
<evidence type="ECO:0000256" key="1">
    <source>
        <dbReference type="ARBA" id="ARBA00022438"/>
    </source>
</evidence>
<dbReference type="GO" id="GO:0070006">
    <property type="term" value="F:metalloaminopeptidase activity"/>
    <property type="evidence" value="ECO:0007669"/>
    <property type="project" value="UniProtKB-UniRule"/>
</dbReference>
<comment type="catalytic activity">
    <reaction evidence="5 6">
        <text>Release of N-terminal amino acids, preferentially methionine, from peptides and arylamides.</text>
        <dbReference type="EC" id="3.4.11.18"/>
    </reaction>
</comment>
<keyword evidence="3 5" id="KW-0479">Metal-binding</keyword>
<dbReference type="PANTHER" id="PTHR43330">
    <property type="entry name" value="METHIONINE AMINOPEPTIDASE"/>
    <property type="match status" value="1"/>
</dbReference>
<evidence type="ECO:0000313" key="8">
    <source>
        <dbReference type="EMBL" id="KAK5648860.1"/>
    </source>
</evidence>
<evidence type="ECO:0000256" key="4">
    <source>
        <dbReference type="ARBA" id="ARBA00022801"/>
    </source>
</evidence>
<feature type="domain" description="Peptidase M24" evidence="7">
    <location>
        <begin position="67"/>
        <end position="293"/>
    </location>
</feature>
<feature type="binding site" evidence="5">
    <location>
        <position position="287"/>
    </location>
    <ligand>
        <name>a divalent metal cation</name>
        <dbReference type="ChEBI" id="CHEBI:60240"/>
        <label>2</label>
        <note>catalytic</note>
    </ligand>
</feature>
<keyword evidence="4 5" id="KW-0378">Hydrolase</keyword>
<feature type="binding site" evidence="5">
    <location>
        <position position="231"/>
    </location>
    <ligand>
        <name>substrate</name>
    </ligand>
</feature>
<dbReference type="Gene3D" id="3.90.230.10">
    <property type="entry name" value="Creatinase/methionine aminopeptidase superfamily"/>
    <property type="match status" value="1"/>
</dbReference>
<feature type="binding site" evidence="5">
    <location>
        <position position="133"/>
    </location>
    <ligand>
        <name>substrate</name>
    </ligand>
</feature>
<dbReference type="PANTHER" id="PTHR43330:SF8">
    <property type="entry name" value="METHIONINE AMINOPEPTIDASE 1D, MITOCHONDRIAL"/>
    <property type="match status" value="1"/>
</dbReference>
<comment type="cofactor">
    <cofactor evidence="5">
        <name>Co(2+)</name>
        <dbReference type="ChEBI" id="CHEBI:48828"/>
    </cofactor>
    <cofactor evidence="5">
        <name>Zn(2+)</name>
        <dbReference type="ChEBI" id="CHEBI:29105"/>
    </cofactor>
    <cofactor evidence="5">
        <name>Mn(2+)</name>
        <dbReference type="ChEBI" id="CHEBI:29035"/>
    </cofactor>
    <cofactor evidence="5">
        <name>Fe(2+)</name>
        <dbReference type="ChEBI" id="CHEBI:29033"/>
    </cofactor>
    <text evidence="5">Binds 2 divalent metal cations per subunit. Has a high-affinity and a low affinity metal-binding site. The true nature of the physiological cofactor is under debate. The enzyme is active with cobalt, zinc, manganese or divalent iron ions. Most likely, methionine aminopeptidases function as mononuclear Fe(2+)-metalloproteases under physiological conditions, and the catalytically relevant metal-binding site has been assigned to the histidine-containing high-affinity site.</text>
</comment>
<reference evidence="8 9" key="1">
    <citation type="journal article" date="2024" name="Insects">
        <title>An Improved Chromosome-Level Genome Assembly of the Firefly Pyrocoelia pectoralis.</title>
        <authorList>
            <person name="Fu X."/>
            <person name="Meyer-Rochow V.B."/>
            <person name="Ballantyne L."/>
            <person name="Zhu X."/>
        </authorList>
    </citation>
    <scope>NUCLEOTIDE SEQUENCE [LARGE SCALE GENOMIC DNA]</scope>
    <source>
        <strain evidence="8">XCY_ONT2</strain>
    </source>
</reference>
<keyword evidence="2 5" id="KW-0645">Protease</keyword>
<sequence>MRQIPYSYLRKLWPKKTNFGNYNIVTPGKVSPPRTVPPNITKPIYYETGIPPPPLLYPEMKNEIEIKKMRTSCKLAANILNEVGKLIHVGQTTDELDAIIHDLIISNDAYPSPLNYKHFPKSVCTSVNNVACHGIPDDRPLQNGDIINVDITVFLDNYHGDCSKTFMVGKVDKEGCHLLEATETCLAAGIEVCKPGESFSSIGSAIQKKAKELKFSVVPAFIGHGIGKYFHGPPDIYHVRNNYVGVMDVGMTFTIEPILSQGTKEILVLEDNWTAVTFDNSRTAQFEHTILITPKGCEILTLPD</sequence>
<dbReference type="GO" id="GO:0004239">
    <property type="term" value="F:initiator methionyl aminopeptidase activity"/>
    <property type="evidence" value="ECO:0007669"/>
    <property type="project" value="UniProtKB-UniRule"/>
</dbReference>
<comment type="similarity">
    <text evidence="5">Belongs to the peptidase M24A family. Methionine aminopeptidase type 1 subfamily.</text>
</comment>
<dbReference type="PRINTS" id="PR00599">
    <property type="entry name" value="MAPEPTIDASE"/>
</dbReference>
<dbReference type="Proteomes" id="UP001329430">
    <property type="component" value="Chromosome 2"/>
</dbReference>
<feature type="binding site" evidence="5">
    <location>
        <position position="224"/>
    </location>
    <ligand>
        <name>a divalent metal cation</name>
        <dbReference type="ChEBI" id="CHEBI:60240"/>
        <label>2</label>
        <note>catalytic</note>
    </ligand>
</feature>
<keyword evidence="9" id="KW-1185">Reference proteome</keyword>
<evidence type="ECO:0000256" key="6">
    <source>
        <dbReference type="RuleBase" id="RU003653"/>
    </source>
</evidence>
<dbReference type="InterPro" id="IPR001714">
    <property type="entry name" value="Pept_M24_MAP"/>
</dbReference>
<proteinExistence type="inferred from homology"/>
<evidence type="ECO:0000256" key="5">
    <source>
        <dbReference type="HAMAP-Rule" id="MF_03174"/>
    </source>
</evidence>
<dbReference type="Pfam" id="PF00557">
    <property type="entry name" value="Peptidase_M24"/>
    <property type="match status" value="1"/>
</dbReference>
<comment type="function">
    <text evidence="6">Cotranslationally removes the N-terminal methionine from nascent proteins. The N-terminal methionine is often cleaved when the second residue in the primary sequence is small and uncharged (Met-Ala-, Cys, Gly, Pro, Ser, Thr, or Val).</text>
</comment>
<protein>
    <recommendedName>
        <fullName evidence="6">Methionine aminopeptidase</fullName>
        <ecNumber evidence="6">3.4.11.18</ecNumber>
    </recommendedName>
</protein>
<evidence type="ECO:0000313" key="9">
    <source>
        <dbReference type="Proteomes" id="UP001329430"/>
    </source>
</evidence>
<dbReference type="NCBIfam" id="TIGR00500">
    <property type="entry name" value="met_pdase_I"/>
    <property type="match status" value="1"/>
</dbReference>
<evidence type="ECO:0000259" key="7">
    <source>
        <dbReference type="Pfam" id="PF00557"/>
    </source>
</evidence>
<feature type="binding site" evidence="5">
    <location>
        <position position="256"/>
    </location>
    <ligand>
        <name>a divalent metal cation</name>
        <dbReference type="ChEBI" id="CHEBI:60240"/>
        <label>2</label>
        <note>catalytic</note>
    </ligand>
</feature>
<accession>A0AAN7ZIW2</accession>
<dbReference type="SUPFAM" id="SSF55920">
    <property type="entry name" value="Creatinase/aminopeptidase"/>
    <property type="match status" value="1"/>
</dbReference>
<feature type="binding site" evidence="5">
    <location>
        <position position="150"/>
    </location>
    <ligand>
        <name>a divalent metal cation</name>
        <dbReference type="ChEBI" id="CHEBI:60240"/>
        <label>1</label>
    </ligand>
</feature>
<keyword evidence="1 5" id="KW-0031">Aminopeptidase</keyword>
<dbReference type="InterPro" id="IPR000994">
    <property type="entry name" value="Pept_M24"/>
</dbReference>
<feature type="binding site" evidence="5">
    <location>
        <position position="161"/>
    </location>
    <ligand>
        <name>a divalent metal cation</name>
        <dbReference type="ChEBI" id="CHEBI:60240"/>
        <label>2</label>
        <note>catalytic</note>
    </ligand>
</feature>